<name>A0A1B6J496_9HEMI</name>
<sequence>GLYRHQRDKAGEVALLKSEKAEMGDRLSAAQLLDHNLKQEIACLKTQVVSDPTRLMELIGEMRTLVEKERESIHAAEASIGAEEAKLARAEHCARLLRAAGDLGNAVRETSARIEEL</sequence>
<feature type="non-terminal residue" evidence="1">
    <location>
        <position position="1"/>
    </location>
</feature>
<feature type="non-terminal residue" evidence="1">
    <location>
        <position position="117"/>
    </location>
</feature>
<dbReference type="AlphaFoldDB" id="A0A1B6J496"/>
<protein>
    <submittedName>
        <fullName evidence="1">Uncharacterized protein</fullName>
    </submittedName>
</protein>
<gene>
    <name evidence="1" type="ORF">g.58756</name>
</gene>
<accession>A0A1B6J496</accession>
<organism evidence="1">
    <name type="scientific">Homalodisca liturata</name>
    <dbReference type="NCBI Taxonomy" id="320908"/>
    <lineage>
        <taxon>Eukaryota</taxon>
        <taxon>Metazoa</taxon>
        <taxon>Ecdysozoa</taxon>
        <taxon>Arthropoda</taxon>
        <taxon>Hexapoda</taxon>
        <taxon>Insecta</taxon>
        <taxon>Pterygota</taxon>
        <taxon>Neoptera</taxon>
        <taxon>Paraneoptera</taxon>
        <taxon>Hemiptera</taxon>
        <taxon>Auchenorrhyncha</taxon>
        <taxon>Membracoidea</taxon>
        <taxon>Cicadellidae</taxon>
        <taxon>Cicadellinae</taxon>
        <taxon>Proconiini</taxon>
        <taxon>Homalodisca</taxon>
    </lineage>
</organism>
<reference evidence="1" key="1">
    <citation type="submission" date="2015-11" db="EMBL/GenBank/DDBJ databases">
        <title>De novo transcriptome assembly of four potential Pierce s Disease insect vectors from Arizona vineyards.</title>
        <authorList>
            <person name="Tassone E.E."/>
        </authorList>
    </citation>
    <scope>NUCLEOTIDE SEQUENCE</scope>
</reference>
<proteinExistence type="predicted"/>
<evidence type="ECO:0000313" key="1">
    <source>
        <dbReference type="EMBL" id="JAS93960.1"/>
    </source>
</evidence>
<dbReference type="EMBL" id="GECU01013746">
    <property type="protein sequence ID" value="JAS93960.1"/>
    <property type="molecule type" value="Transcribed_RNA"/>
</dbReference>